<dbReference type="Pfam" id="PF01928">
    <property type="entry name" value="CYTH"/>
    <property type="match status" value="1"/>
</dbReference>
<name>A0A5P0YU09_9ACTN</name>
<dbReference type="AlphaFoldDB" id="A0A5P0YU09"/>
<dbReference type="InterPro" id="IPR023577">
    <property type="entry name" value="CYTH_domain"/>
</dbReference>
<evidence type="ECO:0000259" key="2">
    <source>
        <dbReference type="PROSITE" id="PS51708"/>
    </source>
</evidence>
<evidence type="ECO:0000313" key="4">
    <source>
        <dbReference type="EMBL" id="MQS01959.1"/>
    </source>
</evidence>
<dbReference type="InterPro" id="IPR038186">
    <property type="entry name" value="CHAD_dom_sf"/>
</dbReference>
<organism evidence="4 5">
    <name type="scientific">Streptomyces alkaliterrae</name>
    <dbReference type="NCBI Taxonomy" id="2213162"/>
    <lineage>
        <taxon>Bacteria</taxon>
        <taxon>Bacillati</taxon>
        <taxon>Actinomycetota</taxon>
        <taxon>Actinomycetes</taxon>
        <taxon>Kitasatosporales</taxon>
        <taxon>Streptomycetaceae</taxon>
        <taxon>Streptomyces</taxon>
    </lineage>
</organism>
<dbReference type="InterPro" id="IPR033469">
    <property type="entry name" value="CYTH-like_dom_sf"/>
</dbReference>
<sequence length="509" mass="56000">MVSVVRETERKYSAPTGRELPEIPDLTGVAGVAAVHDEGVRTLDARYFDTADLRLAADGVTLRHRTGPGEHGWQLKLPVEPDVREEIRSDEAGKDPETPPAALVALTRSRTRDRPLRPVMRLTTTRAVHTLRDAAGAALAEVVRDAVSAERADDQGSARWSEIEVELAEGSGTDLLDAVEQALLAAGLHRADTPSKLRRALHETGLAPVPAALPDPGPPHTAGDAVLRYLRAQAAELVALDPAVRRGREDSVHRMRVASRRLRSALRTHRALLDRAATEPLVDELGWFAAELGLERDLEVLTARLRERVDTLPAELRPGPVLARLRAHERDRRRPARRAVLAALDSDRWLRLLADLDRLTARPPLLPAAHRPPHKPLRKAVTRDFDRLATRMDQVLRSPEGPERDVAAHAARKAAKRLRYAAETAQLTHGKAAARYARRVRRLQDLLGAHQDAVVTRAALRELAAEADAAGESSFAYGVLYGREERAAADTLAALPDAWRALRAHRRLT</sequence>
<dbReference type="SMART" id="SM01118">
    <property type="entry name" value="CYTH"/>
    <property type="match status" value="1"/>
</dbReference>
<evidence type="ECO:0000313" key="5">
    <source>
        <dbReference type="Proteomes" id="UP000320857"/>
    </source>
</evidence>
<dbReference type="SMART" id="SM00880">
    <property type="entry name" value="CHAD"/>
    <property type="match status" value="1"/>
</dbReference>
<dbReference type="PANTHER" id="PTHR39339:SF1">
    <property type="entry name" value="CHAD DOMAIN-CONTAINING PROTEIN"/>
    <property type="match status" value="1"/>
</dbReference>
<dbReference type="Proteomes" id="UP000320857">
    <property type="component" value="Unassembled WGS sequence"/>
</dbReference>
<dbReference type="InterPro" id="IPR007899">
    <property type="entry name" value="CHAD_dom"/>
</dbReference>
<dbReference type="RefSeq" id="WP_143647427.1">
    <property type="nucleotide sequence ID" value="NZ_JABJXA010000064.1"/>
</dbReference>
<dbReference type="EMBL" id="VJYK02000065">
    <property type="protein sequence ID" value="MQS01959.1"/>
    <property type="molecule type" value="Genomic_DNA"/>
</dbReference>
<dbReference type="Gene3D" id="1.40.20.10">
    <property type="entry name" value="CHAD domain"/>
    <property type="match status" value="1"/>
</dbReference>
<evidence type="ECO:0000313" key="3">
    <source>
        <dbReference type="EMBL" id="MBB1259729.1"/>
    </source>
</evidence>
<dbReference type="OrthoDB" id="9777271at2"/>
<dbReference type="CDD" id="cd07374">
    <property type="entry name" value="CYTH-like_Pase"/>
    <property type="match status" value="1"/>
</dbReference>
<dbReference type="Proteomes" id="UP000517765">
    <property type="component" value="Unassembled WGS sequence"/>
</dbReference>
<protein>
    <submittedName>
        <fullName evidence="3 4">CHAD domain-containing protein</fullName>
    </submittedName>
</protein>
<feature type="domain" description="CHAD" evidence="2">
    <location>
        <begin position="219"/>
        <end position="504"/>
    </location>
</feature>
<dbReference type="PROSITE" id="PS51708">
    <property type="entry name" value="CHAD"/>
    <property type="match status" value="1"/>
</dbReference>
<dbReference type="Pfam" id="PF05235">
    <property type="entry name" value="CHAD"/>
    <property type="match status" value="1"/>
</dbReference>
<proteinExistence type="predicted"/>
<comment type="caution">
    <text evidence="4">The sequence shown here is derived from an EMBL/GenBank/DDBJ whole genome shotgun (WGS) entry which is preliminary data.</text>
</comment>
<feature type="domain" description="CYTH" evidence="1">
    <location>
        <begin position="5"/>
        <end position="207"/>
    </location>
</feature>
<gene>
    <name evidence="4" type="ORF">FNX44_008750</name>
    <name evidence="3" type="ORF">H3147_12920</name>
</gene>
<dbReference type="SUPFAM" id="SSF55154">
    <property type="entry name" value="CYTH-like phosphatases"/>
    <property type="match status" value="1"/>
</dbReference>
<dbReference type="PANTHER" id="PTHR39339">
    <property type="entry name" value="SLR1444 PROTEIN"/>
    <property type="match status" value="1"/>
</dbReference>
<evidence type="ECO:0000259" key="1">
    <source>
        <dbReference type="PROSITE" id="PS51707"/>
    </source>
</evidence>
<reference evidence="3" key="3">
    <citation type="journal article" name="Syst. Appl. Microbiol.">
        <title>Streptomyces alkaliterrae sp. nov., isolated from an alkaline soil, and emended descriptions of Streptomyces alkaliphilus, Streptomyces calidiresistens and Streptomyces durbertensis.</title>
        <authorList>
            <person name="Swiecimska M."/>
            <person name="Golinska P."/>
            <person name="Nouioui I."/>
            <person name="Wypij M."/>
            <person name="Rai M."/>
            <person name="Sangal V."/>
            <person name="Goodfellow M."/>
        </authorList>
    </citation>
    <scope>NUCLEOTIDE SEQUENCE</scope>
    <source>
        <strain evidence="3">OF8</strain>
    </source>
</reference>
<dbReference type="EMBL" id="JABJXA010000064">
    <property type="protein sequence ID" value="MBB1259729.1"/>
    <property type="molecule type" value="Genomic_DNA"/>
</dbReference>
<accession>A0A5P0YU09</accession>
<dbReference type="PROSITE" id="PS51707">
    <property type="entry name" value="CYTH"/>
    <property type="match status" value="1"/>
</dbReference>
<keyword evidence="5" id="KW-1185">Reference proteome</keyword>
<evidence type="ECO:0000313" key="6">
    <source>
        <dbReference type="Proteomes" id="UP000517765"/>
    </source>
</evidence>
<reference evidence="6" key="2">
    <citation type="submission" date="2020-05" db="EMBL/GenBank/DDBJ databases">
        <title>Classification of alakaliphilic streptomycetes isolated from an alkaline soil next to Lonar Crater, India and a proposal for the recognition of Streptomyces alkaliterrae sp. nov.</title>
        <authorList>
            <person name="Golinska P."/>
        </authorList>
    </citation>
    <scope>NUCLEOTIDE SEQUENCE [LARGE SCALE GENOMIC DNA]</scope>
    <source>
        <strain evidence="6">OF8</strain>
    </source>
</reference>
<reference evidence="4 5" key="1">
    <citation type="submission" date="2019-10" db="EMBL/GenBank/DDBJ databases">
        <title>Streptomyces sp. nov., a novel actinobacterium isolated from alkaline environment.</title>
        <authorList>
            <person name="Golinska P."/>
        </authorList>
    </citation>
    <scope>NUCLEOTIDE SEQUENCE [LARGE SCALE GENOMIC DNA]</scope>
    <source>
        <strain evidence="4 5">OF1</strain>
    </source>
</reference>
<dbReference type="Gene3D" id="2.40.320.10">
    <property type="entry name" value="Hypothetical Protein Pfu-838710-001"/>
    <property type="match status" value="1"/>
</dbReference>